<accession>A0A0W8E900</accession>
<comment type="subcellular location">
    <subcellularLocation>
        <location evidence="1">Cell membrane</location>
        <topology evidence="1">Multi-pass membrane protein</topology>
    </subcellularLocation>
</comment>
<evidence type="ECO:0000256" key="7">
    <source>
        <dbReference type="ARBA" id="ARBA00023136"/>
    </source>
</evidence>
<dbReference type="PANTHER" id="PTHR42865:SF7">
    <property type="entry name" value="PROTON_GLUTAMATE-ASPARTATE SYMPORTER"/>
    <property type="match status" value="1"/>
</dbReference>
<evidence type="ECO:0000313" key="9">
    <source>
        <dbReference type="EMBL" id="KUG05119.1"/>
    </source>
</evidence>
<keyword evidence="3" id="KW-1003">Cell membrane</keyword>
<dbReference type="GO" id="GO:0015293">
    <property type="term" value="F:symporter activity"/>
    <property type="evidence" value="ECO:0007669"/>
    <property type="project" value="UniProtKB-KW"/>
</dbReference>
<keyword evidence="7 8" id="KW-0472">Membrane</keyword>
<sequence>MNGPLYKISKSIRIIEGPIRDMLNQHLWAKMLGAMVLGVIVGLIISPSTGWFSYYAGLNIGNWLALPGQVFLSLIQMMVVPLVFTSIIRGIASNEDIEFLKKMGTRIVIYFLTTTTLAISIGISMAVVLKPGQYLDQKMFDLEHAVSNNQTEQPLLDTNINSLPDYFINILPDNPLQAMVETQMLQVVIFAVILGVALVSTEAKNSRPLLDLMDSIQEVCMIVVRWAMLIAPLAVFGLLAQITIKMGLEALVGMAAYVGTVLLSLLILLCMYCCIVFVITKMPPRVFLIKIRSVQLLAFSTSSSAAVMPLSIQTAEEELNVRPAISQFLIPLGTTINMDGTALYQGVAAVFLAQVFGVDLSPTAMLLILLTSVGASIGSPATPGVGIVILATILNSVGIPASGIAIILGVDRILDMSRTALNVTGDLTASMVMNRWLGNQDGGKDNYNML</sequence>
<dbReference type="EMBL" id="LNQE01001829">
    <property type="protein sequence ID" value="KUG05119.1"/>
    <property type="molecule type" value="Genomic_DNA"/>
</dbReference>
<dbReference type="PANTHER" id="PTHR42865">
    <property type="entry name" value="PROTON/GLUTAMATE-ASPARTATE SYMPORTER"/>
    <property type="match status" value="1"/>
</dbReference>
<evidence type="ECO:0000256" key="1">
    <source>
        <dbReference type="ARBA" id="ARBA00004651"/>
    </source>
</evidence>
<comment type="caution">
    <text evidence="9">The sequence shown here is derived from an EMBL/GenBank/DDBJ whole genome shotgun (WGS) entry which is preliminary data.</text>
</comment>
<dbReference type="InterPro" id="IPR036458">
    <property type="entry name" value="Na:dicarbo_symporter_sf"/>
</dbReference>
<reference evidence="9" key="1">
    <citation type="journal article" date="2015" name="Proc. Natl. Acad. Sci. U.S.A.">
        <title>Networks of energetic and metabolic interactions define dynamics in microbial communities.</title>
        <authorList>
            <person name="Embree M."/>
            <person name="Liu J.K."/>
            <person name="Al-Bassam M.M."/>
            <person name="Zengler K."/>
        </authorList>
    </citation>
    <scope>NUCLEOTIDE SEQUENCE</scope>
</reference>
<feature type="transmembrane region" description="Helical" evidence="8">
    <location>
        <begin position="108"/>
        <end position="129"/>
    </location>
</feature>
<dbReference type="FunFam" id="1.10.3860.10:FF:000001">
    <property type="entry name" value="C4-dicarboxylate transport protein"/>
    <property type="match status" value="1"/>
</dbReference>
<dbReference type="InterPro" id="IPR001991">
    <property type="entry name" value="Na-dicarboxylate_symporter"/>
</dbReference>
<dbReference type="Pfam" id="PF00375">
    <property type="entry name" value="SDF"/>
    <property type="match status" value="1"/>
</dbReference>
<dbReference type="PROSITE" id="PS00714">
    <property type="entry name" value="NA_DICARBOXYL_SYMP_2"/>
    <property type="match status" value="1"/>
</dbReference>
<dbReference type="AlphaFoldDB" id="A0A0W8E900"/>
<feature type="transmembrane region" description="Helical" evidence="8">
    <location>
        <begin position="387"/>
        <end position="410"/>
    </location>
</feature>
<dbReference type="InterPro" id="IPR018107">
    <property type="entry name" value="Na-dicarboxylate_symporter_CS"/>
</dbReference>
<dbReference type="Gene3D" id="1.10.3860.10">
    <property type="entry name" value="Sodium:dicarboxylate symporter"/>
    <property type="match status" value="1"/>
</dbReference>
<dbReference type="GO" id="GO:0005886">
    <property type="term" value="C:plasma membrane"/>
    <property type="evidence" value="ECO:0007669"/>
    <property type="project" value="UniProtKB-SubCell"/>
</dbReference>
<feature type="transmembrane region" description="Helical" evidence="8">
    <location>
        <begin position="184"/>
        <end position="201"/>
    </location>
</feature>
<evidence type="ECO:0000256" key="5">
    <source>
        <dbReference type="ARBA" id="ARBA00022847"/>
    </source>
</evidence>
<proteinExistence type="predicted"/>
<feature type="transmembrane region" description="Helical" evidence="8">
    <location>
        <begin position="222"/>
        <end position="244"/>
    </location>
</feature>
<feature type="transmembrane region" description="Helical" evidence="8">
    <location>
        <begin position="256"/>
        <end position="279"/>
    </location>
</feature>
<dbReference type="PRINTS" id="PR00173">
    <property type="entry name" value="EDTRNSPORT"/>
</dbReference>
<feature type="transmembrane region" description="Helical" evidence="8">
    <location>
        <begin position="27"/>
        <end position="46"/>
    </location>
</feature>
<evidence type="ECO:0000256" key="6">
    <source>
        <dbReference type="ARBA" id="ARBA00022989"/>
    </source>
</evidence>
<evidence type="ECO:0000256" key="8">
    <source>
        <dbReference type="SAM" id="Phobius"/>
    </source>
</evidence>
<keyword evidence="4 8" id="KW-0812">Transmembrane</keyword>
<name>A0A0W8E900_9ZZZZ</name>
<keyword evidence="6 8" id="KW-1133">Transmembrane helix</keyword>
<dbReference type="SUPFAM" id="SSF118215">
    <property type="entry name" value="Proton glutamate symport protein"/>
    <property type="match status" value="1"/>
</dbReference>
<keyword evidence="2" id="KW-0813">Transport</keyword>
<feature type="transmembrane region" description="Helical" evidence="8">
    <location>
        <begin position="66"/>
        <end position="88"/>
    </location>
</feature>
<evidence type="ECO:0000256" key="3">
    <source>
        <dbReference type="ARBA" id="ARBA00022475"/>
    </source>
</evidence>
<evidence type="ECO:0000256" key="4">
    <source>
        <dbReference type="ARBA" id="ARBA00022692"/>
    </source>
</evidence>
<keyword evidence="5" id="KW-0769">Symport</keyword>
<gene>
    <name evidence="9" type="ORF">ASZ90_017440</name>
</gene>
<organism evidence="9">
    <name type="scientific">hydrocarbon metagenome</name>
    <dbReference type="NCBI Taxonomy" id="938273"/>
    <lineage>
        <taxon>unclassified sequences</taxon>
        <taxon>metagenomes</taxon>
        <taxon>ecological metagenomes</taxon>
    </lineage>
</organism>
<evidence type="ECO:0000256" key="2">
    <source>
        <dbReference type="ARBA" id="ARBA00022448"/>
    </source>
</evidence>
<protein>
    <submittedName>
        <fullName evidence="9">Proton/glutamate symport protein</fullName>
    </submittedName>
</protein>
<dbReference type="GO" id="GO:0006835">
    <property type="term" value="P:dicarboxylic acid transport"/>
    <property type="evidence" value="ECO:0007669"/>
    <property type="project" value="TreeGrafter"/>
</dbReference>